<dbReference type="Gene3D" id="3.40.190.80">
    <property type="match status" value="1"/>
</dbReference>
<evidence type="ECO:0000313" key="9">
    <source>
        <dbReference type="RefSeq" id="XP_005088930.1"/>
    </source>
</evidence>
<dbReference type="Pfam" id="PF00459">
    <property type="entry name" value="Inositol_P"/>
    <property type="match status" value="1"/>
</dbReference>
<dbReference type="PROSITE" id="PS00629">
    <property type="entry name" value="IMP_1"/>
    <property type="match status" value="1"/>
</dbReference>
<comment type="catalytic activity">
    <reaction evidence="6">
        <text>1D-myo-inositol 1,4-bisphosphate + H2O = 1D-myo-inositol 4-phosphate + phosphate</text>
        <dbReference type="Rhea" id="RHEA:15553"/>
        <dbReference type="ChEBI" id="CHEBI:15377"/>
        <dbReference type="ChEBI" id="CHEBI:43474"/>
        <dbReference type="ChEBI" id="CHEBI:58282"/>
        <dbReference type="ChEBI" id="CHEBI:58469"/>
        <dbReference type="EC" id="3.1.3.57"/>
    </reaction>
    <physiologicalReaction direction="left-to-right" evidence="6">
        <dbReference type="Rhea" id="RHEA:15554"/>
    </physiologicalReaction>
</comment>
<organism evidence="8 10">
    <name type="scientific">Aplysia californica</name>
    <name type="common">California sea hare</name>
    <dbReference type="NCBI Taxonomy" id="6500"/>
    <lineage>
        <taxon>Eukaryota</taxon>
        <taxon>Metazoa</taxon>
        <taxon>Spiralia</taxon>
        <taxon>Lophotrochozoa</taxon>
        <taxon>Mollusca</taxon>
        <taxon>Gastropoda</taxon>
        <taxon>Heterobranchia</taxon>
        <taxon>Euthyneura</taxon>
        <taxon>Tectipleura</taxon>
        <taxon>Aplysiida</taxon>
        <taxon>Aplysioidea</taxon>
        <taxon>Aplysiidae</taxon>
        <taxon>Aplysia</taxon>
    </lineage>
</organism>
<accession>A0ABM0JA40</accession>
<keyword evidence="3" id="KW-0479">Metal-binding</keyword>
<evidence type="ECO:0000256" key="2">
    <source>
        <dbReference type="ARBA" id="ARBA00022671"/>
    </source>
</evidence>
<dbReference type="RefSeq" id="XP_005088931.1">
    <property type="nucleotide sequence ID" value="XM_005088874.3"/>
</dbReference>
<dbReference type="InterPro" id="IPR044897">
    <property type="entry name" value="INPP1_dom_1"/>
</dbReference>
<reference evidence="9 10" key="1">
    <citation type="submission" date="2025-05" db="UniProtKB">
        <authorList>
            <consortium name="RefSeq"/>
        </authorList>
    </citation>
    <scope>IDENTIFICATION</scope>
</reference>
<dbReference type="InterPro" id="IPR050725">
    <property type="entry name" value="CysQ/Inositol_MonoPase"/>
</dbReference>
<dbReference type="Gene3D" id="4.10.460.10">
    <property type="entry name" value="Inositol Polyphosphate 1-phosphatase, domain 1"/>
    <property type="match status" value="1"/>
</dbReference>
<sequence length="385" mass="42157">MQASKILNLLLNVSSKASKIASIIRSEKPLVELLVEEKQGIEKNDRFVQDFKTLADVLIQETVRHYVSVEIPDIGASIYGEESNKFTNVQGETITVKICSSCDETEKLLVTVLNGNAEAAALLATAVHSEATSLTVQTEDVPVIIPIEDCGIWIDPIDSTGQYIKGKLGEENEYGMFEDGLQCVAILIGLFEKSTGKPILGVVVQPFAKFISETESWTSRTIWGVSFNGLNKTSFEPTSEASNTEARIVLSKSESEQVQKALSTKYKLDFASGAGYKLLATVLGLSRAYVLSHRSIYRWDCCAIHPILRAVGGGIVSYKHTLQAARYPEGELTEEDLHALQVSYTKASGAIRNRRNSFSDKTESLPGIIAYRSAADVLDILNLLK</sequence>
<evidence type="ECO:0000256" key="1">
    <source>
        <dbReference type="ARBA" id="ARBA00009759"/>
    </source>
</evidence>
<dbReference type="InterPro" id="IPR020583">
    <property type="entry name" value="Inositol_monoP_metal-BS"/>
</dbReference>
<comment type="catalytic activity">
    <reaction evidence="5">
        <text>1D-myo-inositol 1,3,4-trisphosphate + H2O = 1D-myo-inositol 3,4-bisphosphate + phosphate</text>
        <dbReference type="Rhea" id="RHEA:70319"/>
        <dbReference type="ChEBI" id="CHEBI:15377"/>
        <dbReference type="ChEBI" id="CHEBI:43474"/>
        <dbReference type="ChEBI" id="CHEBI:58414"/>
        <dbReference type="ChEBI" id="CHEBI:83241"/>
    </reaction>
    <physiologicalReaction direction="left-to-right" evidence="5">
        <dbReference type="Rhea" id="RHEA:70320"/>
    </physiologicalReaction>
</comment>
<dbReference type="GeneID" id="101848154"/>
<dbReference type="InterPro" id="IPR000760">
    <property type="entry name" value="Inositol_monophosphatase-like"/>
</dbReference>
<dbReference type="EC" id="3.1.3.57" evidence="7"/>
<dbReference type="RefSeq" id="XP_005088930.1">
    <property type="nucleotide sequence ID" value="XM_005088873.3"/>
</dbReference>
<protein>
    <recommendedName>
        <fullName evidence="7">inositol-1,4-bisphosphate 1-phosphatase</fullName>
        <ecNumber evidence="7">3.1.3.57</ecNumber>
    </recommendedName>
</protein>
<evidence type="ECO:0000256" key="7">
    <source>
        <dbReference type="ARBA" id="ARBA00044519"/>
    </source>
</evidence>
<dbReference type="PANTHER" id="PTHR43028">
    <property type="entry name" value="3'(2'),5'-BISPHOSPHATE NUCLEOTIDASE 1"/>
    <property type="match status" value="1"/>
</dbReference>
<dbReference type="Proteomes" id="UP000694888">
    <property type="component" value="Unplaced"/>
</dbReference>
<gene>
    <name evidence="9 10" type="primary">LOC101848154</name>
</gene>
<dbReference type="SUPFAM" id="SSF56655">
    <property type="entry name" value="Carbohydrate phosphatase"/>
    <property type="match status" value="1"/>
</dbReference>
<comment type="similarity">
    <text evidence="1">Belongs to the inositol monophosphatase superfamily.</text>
</comment>
<dbReference type="Gene3D" id="3.30.540.10">
    <property type="entry name" value="Fructose-1,6-Bisphosphatase, subunit A, domain 1"/>
    <property type="match status" value="1"/>
</dbReference>
<keyword evidence="4" id="KW-0460">Magnesium</keyword>
<evidence type="ECO:0000313" key="10">
    <source>
        <dbReference type="RefSeq" id="XP_005088931.1"/>
    </source>
</evidence>
<evidence type="ECO:0000256" key="3">
    <source>
        <dbReference type="ARBA" id="ARBA00022723"/>
    </source>
</evidence>
<dbReference type="PANTHER" id="PTHR43028:SF3">
    <property type="entry name" value="INOSITOL POLYPHOSPHATE 1-PHOSPHATASE"/>
    <property type="match status" value="1"/>
</dbReference>
<evidence type="ECO:0000313" key="8">
    <source>
        <dbReference type="Proteomes" id="UP000694888"/>
    </source>
</evidence>
<name>A0ABM0JA40_APLCA</name>
<evidence type="ECO:0000256" key="5">
    <source>
        <dbReference type="ARBA" id="ARBA00044465"/>
    </source>
</evidence>
<keyword evidence="2" id="KW-0452">Lithium</keyword>
<proteinExistence type="inferred from homology"/>
<evidence type="ECO:0000256" key="6">
    <source>
        <dbReference type="ARBA" id="ARBA00044478"/>
    </source>
</evidence>
<evidence type="ECO:0000256" key="4">
    <source>
        <dbReference type="ARBA" id="ARBA00022842"/>
    </source>
</evidence>
<keyword evidence="8" id="KW-1185">Reference proteome</keyword>